<dbReference type="InParanoid" id="A0A2P5FT03"/>
<dbReference type="AlphaFoldDB" id="A0A2P5FT03"/>
<protein>
    <submittedName>
        <fullName evidence="2">Uncharacterized protein</fullName>
    </submittedName>
</protein>
<proteinExistence type="predicted"/>
<reference evidence="3" key="1">
    <citation type="submission" date="2016-06" db="EMBL/GenBank/DDBJ databases">
        <title>Parallel loss of symbiosis genes in relatives of nitrogen-fixing non-legume Parasponia.</title>
        <authorList>
            <person name="Van Velzen R."/>
            <person name="Holmer R."/>
            <person name="Bu F."/>
            <person name="Rutten L."/>
            <person name="Van Zeijl A."/>
            <person name="Liu W."/>
            <person name="Santuari L."/>
            <person name="Cao Q."/>
            <person name="Sharma T."/>
            <person name="Shen D."/>
            <person name="Roswanjaya Y."/>
            <person name="Wardhani T."/>
            <person name="Kalhor M.S."/>
            <person name="Jansen J."/>
            <person name="Van den Hoogen J."/>
            <person name="Gungor B."/>
            <person name="Hartog M."/>
            <person name="Hontelez J."/>
            <person name="Verver J."/>
            <person name="Yang W.-C."/>
            <person name="Schijlen E."/>
            <person name="Repin R."/>
            <person name="Schilthuizen M."/>
            <person name="Schranz E."/>
            <person name="Heidstra R."/>
            <person name="Miyata K."/>
            <person name="Fedorova E."/>
            <person name="Kohlen W."/>
            <person name="Bisseling T."/>
            <person name="Smit S."/>
            <person name="Geurts R."/>
        </authorList>
    </citation>
    <scope>NUCLEOTIDE SEQUENCE [LARGE SCALE GENOMIC DNA]</scope>
    <source>
        <strain evidence="3">cv. RG33-2</strain>
    </source>
</reference>
<comment type="caution">
    <text evidence="2">The sequence shown here is derived from an EMBL/GenBank/DDBJ whole genome shotgun (WGS) entry which is preliminary data.</text>
</comment>
<sequence length="103" mass="11045">FKEIPASSPVLIRRSSSISSNSTSKVSPPASSLFFIVVNAGLVNLFSSSFSKTSFKYLASTLQFSSRTSSYSVSNLFSSEACTSLIFDSDFVLGMAANESQME</sequence>
<evidence type="ECO:0000313" key="2">
    <source>
        <dbReference type="EMBL" id="POO00899.1"/>
    </source>
</evidence>
<evidence type="ECO:0000256" key="1">
    <source>
        <dbReference type="SAM" id="MobiDB-lite"/>
    </source>
</evidence>
<gene>
    <name evidence="2" type="ORF">TorRG33x02_035300</name>
</gene>
<dbReference type="OrthoDB" id="10422922at2759"/>
<feature type="non-terminal residue" evidence="2">
    <location>
        <position position="1"/>
    </location>
</feature>
<accession>A0A2P5FT03</accession>
<organism evidence="2 3">
    <name type="scientific">Trema orientale</name>
    <name type="common">Charcoal tree</name>
    <name type="synonym">Celtis orientalis</name>
    <dbReference type="NCBI Taxonomy" id="63057"/>
    <lineage>
        <taxon>Eukaryota</taxon>
        <taxon>Viridiplantae</taxon>
        <taxon>Streptophyta</taxon>
        <taxon>Embryophyta</taxon>
        <taxon>Tracheophyta</taxon>
        <taxon>Spermatophyta</taxon>
        <taxon>Magnoliopsida</taxon>
        <taxon>eudicotyledons</taxon>
        <taxon>Gunneridae</taxon>
        <taxon>Pentapetalae</taxon>
        <taxon>rosids</taxon>
        <taxon>fabids</taxon>
        <taxon>Rosales</taxon>
        <taxon>Cannabaceae</taxon>
        <taxon>Trema</taxon>
    </lineage>
</organism>
<feature type="region of interest" description="Disordered" evidence="1">
    <location>
        <begin position="1"/>
        <end position="28"/>
    </location>
</feature>
<name>A0A2P5FT03_TREOI</name>
<dbReference type="Proteomes" id="UP000237000">
    <property type="component" value="Unassembled WGS sequence"/>
</dbReference>
<evidence type="ECO:0000313" key="3">
    <source>
        <dbReference type="Proteomes" id="UP000237000"/>
    </source>
</evidence>
<dbReference type="EMBL" id="JXTC01000011">
    <property type="protein sequence ID" value="POO00899.1"/>
    <property type="molecule type" value="Genomic_DNA"/>
</dbReference>
<keyword evidence="3" id="KW-1185">Reference proteome</keyword>